<keyword evidence="2" id="KW-1185">Reference proteome</keyword>
<proteinExistence type="predicted"/>
<feature type="non-terminal residue" evidence="1">
    <location>
        <position position="1"/>
    </location>
</feature>
<dbReference type="EMBL" id="CM043794">
    <property type="protein sequence ID" value="KAI4819009.1"/>
    <property type="molecule type" value="Genomic_DNA"/>
</dbReference>
<name>A0ACB9WZY5_CHAAC</name>
<comment type="caution">
    <text evidence="1">The sequence shown here is derived from an EMBL/GenBank/DDBJ whole genome shotgun (WGS) entry which is preliminary data.</text>
</comment>
<evidence type="ECO:0000313" key="1">
    <source>
        <dbReference type="EMBL" id="KAI4819009.1"/>
    </source>
</evidence>
<evidence type="ECO:0000313" key="2">
    <source>
        <dbReference type="Proteomes" id="UP001057452"/>
    </source>
</evidence>
<organism evidence="1 2">
    <name type="scientific">Chaenocephalus aceratus</name>
    <name type="common">Blackfin icefish</name>
    <name type="synonym">Chaenichthys aceratus</name>
    <dbReference type="NCBI Taxonomy" id="36190"/>
    <lineage>
        <taxon>Eukaryota</taxon>
        <taxon>Metazoa</taxon>
        <taxon>Chordata</taxon>
        <taxon>Craniata</taxon>
        <taxon>Vertebrata</taxon>
        <taxon>Euteleostomi</taxon>
        <taxon>Actinopterygii</taxon>
        <taxon>Neopterygii</taxon>
        <taxon>Teleostei</taxon>
        <taxon>Neoteleostei</taxon>
        <taxon>Acanthomorphata</taxon>
        <taxon>Eupercaria</taxon>
        <taxon>Perciformes</taxon>
        <taxon>Notothenioidei</taxon>
        <taxon>Channichthyidae</taxon>
        <taxon>Chaenocephalus</taxon>
    </lineage>
</organism>
<feature type="non-terminal residue" evidence="1">
    <location>
        <position position="79"/>
    </location>
</feature>
<gene>
    <name evidence="1" type="ORF">KUCAC02_004290</name>
</gene>
<reference evidence="1" key="1">
    <citation type="submission" date="2022-05" db="EMBL/GenBank/DDBJ databases">
        <title>Chromosome-level genome of Chaenocephalus aceratus.</title>
        <authorList>
            <person name="Park H."/>
        </authorList>
    </citation>
    <scope>NUCLEOTIDE SEQUENCE</scope>
    <source>
        <strain evidence="1">KU_202001</strain>
    </source>
</reference>
<accession>A0ACB9WZY5</accession>
<sequence>RLEERRIALDALVVAAPRQPSSSSRHDLRQIKSRLLLRVGYGEGRCLPDEEPRCTAAKIRCWLLRIKNQSGEARTRGCT</sequence>
<dbReference type="Proteomes" id="UP001057452">
    <property type="component" value="Chromosome 10"/>
</dbReference>
<protein>
    <submittedName>
        <fullName evidence="1">Uncharacterized protein</fullName>
    </submittedName>
</protein>